<sequence length="556" mass="60088">MARPLPKCVDTVIIGNGPSALILSYILHGHVPYYVGGHHDAILDAKLQKSPNLLHLTPHLYAHFLSSLRYSTQALPVNTLLDTLVRPNADTELNPKSCIEWRYEPEKAIPHVAIGETAHAGGQWAENPVSASADIGTLSYAEQLSLPGYSYADHLARSGREDEAEFVRPSRVEVADYLRTYPGAVGIADSIYTGLKVERVQRTVRGFSIGSLGIWCKHLVLASGIFTVSIPPPLHLAPVAQMDSQEAPLLVIGSGFSAADVIISAPPTRRILHVFQWAPEKRPSPLRGCHHTAYPEYATVYRQMKLAAISSKRKNAKSPSVRRKSNPFQQRDWTLYEGLPNTEVVSASVSGSVATVVLQLPSGEIITREVGGLAYVVGRRGTLDFLSPELCAEILTLPDQMSPDSPSAHLISGRTFRAKAEATSLEVARDVFIIGSLTGDSLIRHAIGGCVFAAGRILGTIPTIYSPDSTPSPTSSTPRSASPVSTSDTEIAAEDMQASPRKEKSGRRTPGELTNGHADLHVDRRKLVKSVETASAENRYWVDSGWWAGGLGPGRS</sequence>
<dbReference type="PANTHER" id="PTHR15192:SF8">
    <property type="entry name" value="FAD_NAD(P)-BINDING DOMAIN-CONTAINING PROTEIN"/>
    <property type="match status" value="1"/>
</dbReference>
<keyword evidence="3" id="KW-1185">Reference proteome</keyword>
<evidence type="ECO:0000256" key="1">
    <source>
        <dbReference type="SAM" id="MobiDB-lite"/>
    </source>
</evidence>
<dbReference type="Gene3D" id="3.50.50.60">
    <property type="entry name" value="FAD/NAD(P)-binding domain"/>
    <property type="match status" value="1"/>
</dbReference>
<reference evidence="2 3" key="1">
    <citation type="submission" date="2024-09" db="EMBL/GenBank/DDBJ databases">
        <title>T2T genomes of carrot and Alternaria dauci and their utility for understanding host-pathogen interaction during carrot leaf blight disease.</title>
        <authorList>
            <person name="Liu W."/>
            <person name="Xu S."/>
            <person name="Ou C."/>
            <person name="Liu X."/>
            <person name="Zhuang F."/>
            <person name="Deng X.W."/>
        </authorList>
    </citation>
    <scope>NUCLEOTIDE SEQUENCE [LARGE SCALE GENOMIC DNA]</scope>
    <source>
        <strain evidence="2 3">A2016</strain>
    </source>
</reference>
<gene>
    <name evidence="2" type="ORF">ACET3X_001368</name>
</gene>
<protein>
    <submittedName>
        <fullName evidence="2">Uncharacterized protein</fullName>
    </submittedName>
</protein>
<dbReference type="GeneID" id="96081690"/>
<dbReference type="InterPro" id="IPR029731">
    <property type="entry name" value="OSGIN1/2"/>
</dbReference>
<feature type="compositionally biased region" description="Low complexity" evidence="1">
    <location>
        <begin position="468"/>
        <end position="487"/>
    </location>
</feature>
<evidence type="ECO:0000313" key="2">
    <source>
        <dbReference type="EMBL" id="KAL1801026.1"/>
    </source>
</evidence>
<comment type="caution">
    <text evidence="2">The sequence shown here is derived from an EMBL/GenBank/DDBJ whole genome shotgun (WGS) entry which is preliminary data.</text>
</comment>
<evidence type="ECO:0000313" key="3">
    <source>
        <dbReference type="Proteomes" id="UP001578633"/>
    </source>
</evidence>
<dbReference type="InterPro" id="IPR036188">
    <property type="entry name" value="FAD/NAD-bd_sf"/>
</dbReference>
<dbReference type="Proteomes" id="UP001578633">
    <property type="component" value="Chromosome 1"/>
</dbReference>
<proteinExistence type="predicted"/>
<accession>A0ABR3UX33</accession>
<dbReference type="PANTHER" id="PTHR15192">
    <property type="entry name" value="PROTEIN CBG05349"/>
    <property type="match status" value="1"/>
</dbReference>
<dbReference type="EMBL" id="JBHGVX010000001">
    <property type="protein sequence ID" value="KAL1801026.1"/>
    <property type="molecule type" value="Genomic_DNA"/>
</dbReference>
<feature type="region of interest" description="Disordered" evidence="1">
    <location>
        <begin position="468"/>
        <end position="520"/>
    </location>
</feature>
<dbReference type="RefSeq" id="XP_069311610.1">
    <property type="nucleotide sequence ID" value="XM_069446651.1"/>
</dbReference>
<organism evidence="2 3">
    <name type="scientific">Alternaria dauci</name>
    <dbReference type="NCBI Taxonomy" id="48095"/>
    <lineage>
        <taxon>Eukaryota</taxon>
        <taxon>Fungi</taxon>
        <taxon>Dikarya</taxon>
        <taxon>Ascomycota</taxon>
        <taxon>Pezizomycotina</taxon>
        <taxon>Dothideomycetes</taxon>
        <taxon>Pleosporomycetidae</taxon>
        <taxon>Pleosporales</taxon>
        <taxon>Pleosporineae</taxon>
        <taxon>Pleosporaceae</taxon>
        <taxon>Alternaria</taxon>
        <taxon>Alternaria sect. Porri</taxon>
    </lineage>
</organism>
<name>A0ABR3UX33_9PLEO</name>
<dbReference type="SUPFAM" id="SSF51905">
    <property type="entry name" value="FAD/NAD(P)-binding domain"/>
    <property type="match status" value="1"/>
</dbReference>